<proteinExistence type="predicted"/>
<dbReference type="Gene3D" id="1.25.10.10">
    <property type="entry name" value="Leucine-rich Repeat Variant"/>
    <property type="match status" value="2"/>
</dbReference>
<dbReference type="InterPro" id="IPR004830">
    <property type="entry name" value="LRR_variant"/>
</dbReference>
<protein>
    <submittedName>
        <fullName evidence="1">PE-PGRS family protein</fullName>
    </submittedName>
</protein>
<evidence type="ECO:0000313" key="1">
    <source>
        <dbReference type="EMBL" id="AZS76030.1"/>
    </source>
</evidence>
<dbReference type="InterPro" id="IPR011989">
    <property type="entry name" value="ARM-like"/>
</dbReference>
<dbReference type="InterPro" id="IPR016024">
    <property type="entry name" value="ARM-type_fold"/>
</dbReference>
<dbReference type="AlphaFoldDB" id="A0A3Q9KF50"/>
<accession>A0A3Q9KF50</accession>
<dbReference type="SUPFAM" id="SSF48371">
    <property type="entry name" value="ARM repeat"/>
    <property type="match status" value="1"/>
</dbReference>
<name>A0A3Q9KF50_9ACTN</name>
<sequence length="668" mass="74965">MTGGSDKFVELLQRAGLDIVGDRRTTEEVLPPRAAWRPVIAFEAEPAVAVHLDRPDLAAELNTQWHRLAVKEGIIGEDGVFLIDVAGSGTGCVPRSWTRVRLTARWNLAGVLGERPGQPEFLTLSTDGNTLLGATTEEDEVWLVTVDRIKERQEAAARTKAQETPEERAAAWVSLLQGPRPAGRLRELWAHGLALNPSTPEDVRARLLGLSHFLLWRRLPTAVVEAAMVHPEWKVRQLLAEAQPNITAEQWARLILGEEHPRRRWVLTLLAADRRAELTETVHEQLSADSYAPVREETVRLPGLPPRTVTALAADPDPAVRAMVCARAWARLEIPVRRNLLGDPHGKVRAEALLQHHQDHPMPPSVFDSEDLEDRAAETCRLERELAENLARHGTPAQRCALAGNPHLERDLVSFLAQDPDENVRSVVATRPDLTEEQRSGIQIDFDPRVHHHALRWVTALHDDTDAMRRLAASSHPLVRRSVARAKHLPPDVIERLAQDEDRVVQLFLAESCDDAPAEMLLRVWQWWTGSLSTPDRPRSHPNFPRHGLLRYAEDPNRRMRQLALDDPESTPELVERFSRDTESEVRLRAAKDPRLTTASAVRMLDDPHEHIRDAAARHAQLPARVLVQLLRDTDTAQTAARHPALPVAVMEQMIQWLQPPTSAIPSP</sequence>
<evidence type="ECO:0000313" key="2">
    <source>
        <dbReference type="Proteomes" id="UP000275579"/>
    </source>
</evidence>
<dbReference type="Proteomes" id="UP000275579">
    <property type="component" value="Chromosome"/>
</dbReference>
<organism evidence="1 2">
    <name type="scientific">Streptomyces lydicus</name>
    <dbReference type="NCBI Taxonomy" id="47763"/>
    <lineage>
        <taxon>Bacteria</taxon>
        <taxon>Bacillati</taxon>
        <taxon>Actinomycetota</taxon>
        <taxon>Actinomycetes</taxon>
        <taxon>Kitasatosporales</taxon>
        <taxon>Streptomycetaceae</taxon>
        <taxon>Streptomyces</taxon>
    </lineage>
</organism>
<dbReference type="Pfam" id="PF01816">
    <property type="entry name" value="LRV"/>
    <property type="match status" value="1"/>
</dbReference>
<dbReference type="EMBL" id="CP029042">
    <property type="protein sequence ID" value="AZS76030.1"/>
    <property type="molecule type" value="Genomic_DNA"/>
</dbReference>
<reference evidence="1 2" key="1">
    <citation type="submission" date="2018-04" db="EMBL/GenBank/DDBJ databases">
        <title>Complete genome sequences of Streptomyces lydicus strain WYEC and characterization of antagonistic properties of biological control agents.</title>
        <authorList>
            <person name="Mariita R.M."/>
            <person name="Sello J.K."/>
        </authorList>
    </citation>
    <scope>NUCLEOTIDE SEQUENCE [LARGE SCALE GENOMIC DNA]</scope>
    <source>
        <strain evidence="1 2">WYEC 108</strain>
    </source>
</reference>
<gene>
    <name evidence="1" type="ORF">DDE74_38805</name>
</gene>
<dbReference type="RefSeq" id="WP_127154721.1">
    <property type="nucleotide sequence ID" value="NZ_CP029042.1"/>
</dbReference>